<protein>
    <submittedName>
        <fullName evidence="1">Uncharacterized protein</fullName>
    </submittedName>
</protein>
<reference evidence="1" key="1">
    <citation type="journal article" date="2021" name="Proc. Natl. Acad. Sci. U.S.A.">
        <title>A Catalog of Tens of Thousands of Viruses from Human Metagenomes Reveals Hidden Associations with Chronic Diseases.</title>
        <authorList>
            <person name="Tisza M.J."/>
            <person name="Buck C.B."/>
        </authorList>
    </citation>
    <scope>NUCLEOTIDE SEQUENCE</scope>
    <source>
        <strain evidence="1">Ctrya9</strain>
    </source>
</reference>
<accession>A0A8S5P4H3</accession>
<organism evidence="1">
    <name type="scientific">Podoviridae sp. ctrya9</name>
    <dbReference type="NCBI Taxonomy" id="2825280"/>
    <lineage>
        <taxon>Viruses</taxon>
        <taxon>Duplodnaviria</taxon>
        <taxon>Heunggongvirae</taxon>
        <taxon>Uroviricota</taxon>
        <taxon>Caudoviricetes</taxon>
    </lineage>
</organism>
<evidence type="ECO:0000313" key="1">
    <source>
        <dbReference type="EMBL" id="DAE01922.1"/>
    </source>
</evidence>
<name>A0A8S5P4H3_9CAUD</name>
<sequence length="46" mass="5031">MSAGDTIYQFAPIRTSPQNPLNIKPSVDSQFVMVRVRSLTAALHDG</sequence>
<dbReference type="EMBL" id="BK015336">
    <property type="protein sequence ID" value="DAE01922.1"/>
    <property type="molecule type" value="Genomic_DNA"/>
</dbReference>
<proteinExistence type="predicted"/>